<evidence type="ECO:0000256" key="1">
    <source>
        <dbReference type="ARBA" id="ARBA00002219"/>
    </source>
</evidence>
<dbReference type="Gene3D" id="2.60.120.260">
    <property type="entry name" value="Galactose-binding domain-like"/>
    <property type="match status" value="2"/>
</dbReference>
<evidence type="ECO:0000256" key="8">
    <source>
        <dbReference type="ARBA" id="ARBA00022837"/>
    </source>
</evidence>
<evidence type="ECO:0000256" key="10">
    <source>
        <dbReference type="SAM" id="SignalP"/>
    </source>
</evidence>
<dbReference type="GO" id="GO:0010185">
    <property type="term" value="P:regulation of cellular defense response"/>
    <property type="evidence" value="ECO:0007669"/>
    <property type="project" value="UniProtKB-ARBA"/>
</dbReference>
<dbReference type="GeneTree" id="ENSGT01060000248575"/>
<dbReference type="SMART" id="SM00607">
    <property type="entry name" value="FTP"/>
    <property type="match status" value="2"/>
</dbReference>
<dbReference type="STRING" id="8154.ENSACLP00000007696"/>
<dbReference type="GO" id="GO:0042806">
    <property type="term" value="F:fucose binding"/>
    <property type="evidence" value="ECO:0007669"/>
    <property type="project" value="UniProtKB-ARBA"/>
</dbReference>
<dbReference type="Bgee" id="ENSACLG00000005224">
    <property type="expression patterns" value="Expressed in liver and 2 other cell types or tissues"/>
</dbReference>
<comment type="similarity">
    <text evidence="3">Belongs to the fucolectin family.</text>
</comment>
<evidence type="ECO:0000256" key="2">
    <source>
        <dbReference type="ARBA" id="ARBA00004613"/>
    </source>
</evidence>
<keyword evidence="10" id="KW-0732">Signal</keyword>
<feature type="chain" id="PRO_5044262428" description="Fucolectin tachylectin-4 pentraxin-1 domain-containing protein" evidence="10">
    <location>
        <begin position="21"/>
        <end position="348"/>
    </location>
</feature>
<dbReference type="Proteomes" id="UP000265100">
    <property type="component" value="Chromosome 11"/>
</dbReference>
<keyword evidence="6" id="KW-0479">Metal-binding</keyword>
<dbReference type="PANTHER" id="PTHR45713:SF8">
    <property type="entry name" value="SI:CH211-215K15.4"/>
    <property type="match status" value="1"/>
</dbReference>
<proteinExistence type="inferred from homology"/>
<dbReference type="GO" id="GO:0046872">
    <property type="term" value="F:metal ion binding"/>
    <property type="evidence" value="ECO:0007669"/>
    <property type="project" value="UniProtKB-KW"/>
</dbReference>
<dbReference type="InterPro" id="IPR051941">
    <property type="entry name" value="BG_Antigen-Binding_Lectin"/>
</dbReference>
<dbReference type="InterPro" id="IPR008979">
    <property type="entry name" value="Galactose-bd-like_sf"/>
</dbReference>
<dbReference type="PANTHER" id="PTHR45713">
    <property type="entry name" value="FTP DOMAIN-CONTAINING PROTEIN"/>
    <property type="match status" value="1"/>
</dbReference>
<evidence type="ECO:0000256" key="7">
    <source>
        <dbReference type="ARBA" id="ARBA00022734"/>
    </source>
</evidence>
<reference evidence="12" key="2">
    <citation type="submission" date="2025-08" db="UniProtKB">
        <authorList>
            <consortium name="Ensembl"/>
        </authorList>
    </citation>
    <scope>IDENTIFICATION</scope>
</reference>
<keyword evidence="7" id="KW-0430">Lectin</keyword>
<dbReference type="OMA" id="DNIPWWR"/>
<reference evidence="12" key="3">
    <citation type="submission" date="2025-09" db="UniProtKB">
        <authorList>
            <consortium name="Ensembl"/>
        </authorList>
    </citation>
    <scope>IDENTIFICATION</scope>
</reference>
<evidence type="ECO:0000313" key="13">
    <source>
        <dbReference type="Proteomes" id="UP000265100"/>
    </source>
</evidence>
<keyword evidence="13" id="KW-1185">Reference proteome</keyword>
<dbReference type="OrthoDB" id="547680at2759"/>
<evidence type="ECO:0000256" key="3">
    <source>
        <dbReference type="ARBA" id="ARBA00010147"/>
    </source>
</evidence>
<evidence type="ECO:0000259" key="11">
    <source>
        <dbReference type="SMART" id="SM00607"/>
    </source>
</evidence>
<sequence>MSFSRASLLLLFVQMSSVFTYQNVALRGKATQSSLIDPGEWDGFAAAGNAIDGNRKSRFNYGSCSHTATEANPWWRVDLLESYIITSMIITNREDCCEERINGAEIHIGNKLQDNGAANPRVAIISSIPAGSSHTITFSNRVEGRYVTVLLPGSNRILTLCEVEVYGYHAPTGENLALQGKATQSSVQPLGLAYNAIDGNRNSNPEKGSCTQTSYDNIPWWRLDLRKTHKVFSVKIVNSDSDPERLNRAEIRIGDSLDNNGNSNPRCAVITSIPAGGIQEFQCNGMDGRYVNVVIPGREEYLSLCEVEKLFHLRNFNKSKEIHHSMTTGVGHHRQGTQCQFIRIESEG</sequence>
<comment type="function">
    <text evidence="1">Acts as a defensive agent. Recognizes blood group fucosylated oligosaccharides including A, B, H and Lewis B-type antigens. Does not recognize Lewis A antigen and has low affinity for monovalent haptens.</text>
</comment>
<evidence type="ECO:0000256" key="4">
    <source>
        <dbReference type="ARBA" id="ARBA00011233"/>
    </source>
</evidence>
<evidence type="ECO:0000313" key="12">
    <source>
        <dbReference type="Ensembl" id="ENSACLP00000007696.2"/>
    </source>
</evidence>
<dbReference type="GO" id="GO:0001868">
    <property type="term" value="P:regulation of complement activation, lectin pathway"/>
    <property type="evidence" value="ECO:0007669"/>
    <property type="project" value="UniProtKB-ARBA"/>
</dbReference>
<feature type="domain" description="Fucolectin tachylectin-4 pentraxin-1" evidence="11">
    <location>
        <begin position="173"/>
        <end position="314"/>
    </location>
</feature>
<accession>A0A3P8NSC4</accession>
<dbReference type="Ensembl" id="ENSACLT00000007871.2">
    <property type="protein sequence ID" value="ENSACLP00000007696.2"/>
    <property type="gene ID" value="ENSACLG00000005224.2"/>
</dbReference>
<reference evidence="12" key="1">
    <citation type="submission" date="2018-05" db="EMBL/GenBank/DDBJ databases">
        <authorList>
            <person name="Datahose"/>
        </authorList>
    </citation>
    <scope>NUCLEOTIDE SEQUENCE</scope>
</reference>
<feature type="signal peptide" evidence="10">
    <location>
        <begin position="1"/>
        <end position="20"/>
    </location>
</feature>
<comment type="subunit">
    <text evidence="4">Homotrimer.</text>
</comment>
<keyword evidence="9" id="KW-1015">Disulfide bond</keyword>
<dbReference type="InterPro" id="IPR006585">
    <property type="entry name" value="FTP1"/>
</dbReference>
<feature type="domain" description="Fucolectin tachylectin-4 pentraxin-1" evidence="11">
    <location>
        <begin position="21"/>
        <end position="171"/>
    </location>
</feature>
<evidence type="ECO:0000256" key="6">
    <source>
        <dbReference type="ARBA" id="ARBA00022723"/>
    </source>
</evidence>
<keyword evidence="8" id="KW-0106">Calcium</keyword>
<dbReference type="Pfam" id="PF22633">
    <property type="entry name" value="F5_F8_type_C_2"/>
    <property type="match status" value="2"/>
</dbReference>
<dbReference type="GO" id="GO:0005576">
    <property type="term" value="C:extracellular region"/>
    <property type="evidence" value="ECO:0007669"/>
    <property type="project" value="UniProtKB-SubCell"/>
</dbReference>
<organism evidence="12 13">
    <name type="scientific">Astatotilapia calliptera</name>
    <name type="common">Eastern happy</name>
    <name type="synonym">Chromis callipterus</name>
    <dbReference type="NCBI Taxonomy" id="8154"/>
    <lineage>
        <taxon>Eukaryota</taxon>
        <taxon>Metazoa</taxon>
        <taxon>Chordata</taxon>
        <taxon>Craniata</taxon>
        <taxon>Vertebrata</taxon>
        <taxon>Euteleostomi</taxon>
        <taxon>Actinopterygii</taxon>
        <taxon>Neopterygii</taxon>
        <taxon>Teleostei</taxon>
        <taxon>Neoteleostei</taxon>
        <taxon>Acanthomorphata</taxon>
        <taxon>Ovalentaria</taxon>
        <taxon>Cichlomorphae</taxon>
        <taxon>Cichliformes</taxon>
        <taxon>Cichlidae</taxon>
        <taxon>African cichlids</taxon>
        <taxon>Pseudocrenilabrinae</taxon>
        <taxon>Haplochromini</taxon>
        <taxon>Astatotilapia</taxon>
    </lineage>
</organism>
<dbReference type="AlphaFoldDB" id="A0A3P8NSC4"/>
<evidence type="ECO:0000256" key="9">
    <source>
        <dbReference type="ARBA" id="ARBA00023157"/>
    </source>
</evidence>
<protein>
    <recommendedName>
        <fullName evidence="11">Fucolectin tachylectin-4 pentraxin-1 domain-containing protein</fullName>
    </recommendedName>
</protein>
<name>A0A3P8NSC4_ASTCA</name>
<dbReference type="SUPFAM" id="SSF49785">
    <property type="entry name" value="Galactose-binding domain-like"/>
    <property type="match status" value="2"/>
</dbReference>
<keyword evidence="5" id="KW-0964">Secreted</keyword>
<comment type="subcellular location">
    <subcellularLocation>
        <location evidence="2">Secreted</location>
    </subcellularLocation>
</comment>
<evidence type="ECO:0000256" key="5">
    <source>
        <dbReference type="ARBA" id="ARBA00022525"/>
    </source>
</evidence>